<gene>
    <name evidence="2" type="ORF">AYBTSS11_LOCUS24064</name>
</gene>
<protein>
    <submittedName>
        <fullName evidence="2">Uncharacterized protein</fullName>
    </submittedName>
</protein>
<sequence length="75" mass="8268">MKKMRRVRSENPKAKGRAEVVSAVGAAPEESVDKSGCRGDPSWTVDCEYSWFGQFGKVNGLGSCDMQQQVSRGNW</sequence>
<feature type="compositionally biased region" description="Basic and acidic residues" evidence="1">
    <location>
        <begin position="7"/>
        <end position="18"/>
    </location>
</feature>
<evidence type="ECO:0000256" key="1">
    <source>
        <dbReference type="SAM" id="MobiDB-lite"/>
    </source>
</evidence>
<accession>A0AA86VKV7</accession>
<organism evidence="2 3">
    <name type="scientific">Sphenostylis stenocarpa</name>
    <dbReference type="NCBI Taxonomy" id="92480"/>
    <lineage>
        <taxon>Eukaryota</taxon>
        <taxon>Viridiplantae</taxon>
        <taxon>Streptophyta</taxon>
        <taxon>Embryophyta</taxon>
        <taxon>Tracheophyta</taxon>
        <taxon>Spermatophyta</taxon>
        <taxon>Magnoliopsida</taxon>
        <taxon>eudicotyledons</taxon>
        <taxon>Gunneridae</taxon>
        <taxon>Pentapetalae</taxon>
        <taxon>rosids</taxon>
        <taxon>fabids</taxon>
        <taxon>Fabales</taxon>
        <taxon>Fabaceae</taxon>
        <taxon>Papilionoideae</taxon>
        <taxon>50 kb inversion clade</taxon>
        <taxon>NPAAA clade</taxon>
        <taxon>indigoferoid/millettioid clade</taxon>
        <taxon>Phaseoleae</taxon>
        <taxon>Sphenostylis</taxon>
    </lineage>
</organism>
<feature type="region of interest" description="Disordered" evidence="1">
    <location>
        <begin position="1"/>
        <end position="21"/>
    </location>
</feature>
<dbReference type="EMBL" id="OY731405">
    <property type="protein sequence ID" value="CAJ1972052.1"/>
    <property type="molecule type" value="Genomic_DNA"/>
</dbReference>
<reference evidence="2" key="1">
    <citation type="submission" date="2023-10" db="EMBL/GenBank/DDBJ databases">
        <authorList>
            <person name="Domelevo Entfellner J.-B."/>
        </authorList>
    </citation>
    <scope>NUCLEOTIDE SEQUENCE</scope>
</reference>
<evidence type="ECO:0000313" key="2">
    <source>
        <dbReference type="EMBL" id="CAJ1972052.1"/>
    </source>
</evidence>
<evidence type="ECO:0000313" key="3">
    <source>
        <dbReference type="Proteomes" id="UP001189624"/>
    </source>
</evidence>
<dbReference type="Gramene" id="rna-AYBTSS11_LOCUS24064">
    <property type="protein sequence ID" value="CAJ1972052.1"/>
    <property type="gene ID" value="gene-AYBTSS11_LOCUS24064"/>
</dbReference>
<proteinExistence type="predicted"/>
<keyword evidence="3" id="KW-1185">Reference proteome</keyword>
<dbReference type="Proteomes" id="UP001189624">
    <property type="component" value="Chromosome 8"/>
</dbReference>
<dbReference type="AlphaFoldDB" id="A0AA86VKV7"/>
<name>A0AA86VKV7_9FABA</name>